<sequence>MHSQCFVTHLKKLSSVIMLSTAILTGSKSTFKHALRIHWTSSLMRIHWTSSLMSHIMKDNPHGLAHILITTSYELIQCNMFYIIRRTLIELC</sequence>
<proteinExistence type="predicted"/>
<accession>A0A0E9WUX1</accession>
<dbReference type="AlphaFoldDB" id="A0A0E9WUX1"/>
<reference evidence="1" key="1">
    <citation type="submission" date="2014-11" db="EMBL/GenBank/DDBJ databases">
        <authorList>
            <person name="Amaro Gonzalez C."/>
        </authorList>
    </citation>
    <scope>NUCLEOTIDE SEQUENCE</scope>
</reference>
<dbReference type="EMBL" id="GBXM01015289">
    <property type="protein sequence ID" value="JAH93288.1"/>
    <property type="molecule type" value="Transcribed_RNA"/>
</dbReference>
<reference evidence="1" key="2">
    <citation type="journal article" date="2015" name="Fish Shellfish Immunol.">
        <title>Early steps in the European eel (Anguilla anguilla)-Vibrio vulnificus interaction in the gills: Role of the RtxA13 toxin.</title>
        <authorList>
            <person name="Callol A."/>
            <person name="Pajuelo D."/>
            <person name="Ebbesson L."/>
            <person name="Teles M."/>
            <person name="MacKenzie S."/>
            <person name="Amaro C."/>
        </authorList>
    </citation>
    <scope>NUCLEOTIDE SEQUENCE</scope>
</reference>
<organism evidence="1">
    <name type="scientific">Anguilla anguilla</name>
    <name type="common">European freshwater eel</name>
    <name type="synonym">Muraena anguilla</name>
    <dbReference type="NCBI Taxonomy" id="7936"/>
    <lineage>
        <taxon>Eukaryota</taxon>
        <taxon>Metazoa</taxon>
        <taxon>Chordata</taxon>
        <taxon>Craniata</taxon>
        <taxon>Vertebrata</taxon>
        <taxon>Euteleostomi</taxon>
        <taxon>Actinopterygii</taxon>
        <taxon>Neopterygii</taxon>
        <taxon>Teleostei</taxon>
        <taxon>Anguilliformes</taxon>
        <taxon>Anguillidae</taxon>
        <taxon>Anguilla</taxon>
    </lineage>
</organism>
<name>A0A0E9WUX1_ANGAN</name>
<evidence type="ECO:0000313" key="1">
    <source>
        <dbReference type="EMBL" id="JAH93288.1"/>
    </source>
</evidence>
<protein>
    <submittedName>
        <fullName evidence="1">Uncharacterized protein</fullName>
    </submittedName>
</protein>